<feature type="domain" description="FP protein C-terminal" evidence="1">
    <location>
        <begin position="361"/>
        <end position="400"/>
    </location>
</feature>
<dbReference type="Gene3D" id="3.60.10.10">
    <property type="entry name" value="Endonuclease/exonuclease/phosphatase"/>
    <property type="match status" value="1"/>
</dbReference>
<evidence type="ECO:0000259" key="1">
    <source>
        <dbReference type="Pfam" id="PF25298"/>
    </source>
</evidence>
<name>A0A8K0NZN6_LADFU</name>
<keyword evidence="3" id="KW-1185">Reference proteome</keyword>
<comment type="caution">
    <text evidence="2">The sequence shown here is derived from an EMBL/GenBank/DDBJ whole genome shotgun (WGS) entry which is preliminary data.</text>
</comment>
<dbReference type="AlphaFoldDB" id="A0A8K0NZN6"/>
<dbReference type="InterPro" id="IPR057251">
    <property type="entry name" value="FP_C"/>
</dbReference>
<evidence type="ECO:0000313" key="2">
    <source>
        <dbReference type="EMBL" id="KAG8225784.1"/>
    </source>
</evidence>
<dbReference type="Proteomes" id="UP000792457">
    <property type="component" value="Unassembled WGS sequence"/>
</dbReference>
<protein>
    <recommendedName>
        <fullName evidence="1">FP protein C-terminal domain-containing protein</fullName>
    </recommendedName>
</protein>
<gene>
    <name evidence="2" type="ORF">J437_LFUL010199</name>
</gene>
<proteinExistence type="predicted"/>
<evidence type="ECO:0000313" key="3">
    <source>
        <dbReference type="Proteomes" id="UP000792457"/>
    </source>
</evidence>
<dbReference type="InterPro" id="IPR036691">
    <property type="entry name" value="Endo/exonu/phosph_ase_sf"/>
</dbReference>
<dbReference type="OrthoDB" id="5989141at2759"/>
<accession>A0A8K0NZN6</accession>
<dbReference type="EMBL" id="KZ308253">
    <property type="protein sequence ID" value="KAG8225784.1"/>
    <property type="molecule type" value="Genomic_DNA"/>
</dbReference>
<reference evidence="2" key="1">
    <citation type="submission" date="2013-04" db="EMBL/GenBank/DDBJ databases">
        <authorList>
            <person name="Qu J."/>
            <person name="Murali S.C."/>
            <person name="Bandaranaike D."/>
            <person name="Bellair M."/>
            <person name="Blankenburg K."/>
            <person name="Chao H."/>
            <person name="Dinh H."/>
            <person name="Doddapaneni H."/>
            <person name="Downs B."/>
            <person name="Dugan-Rocha S."/>
            <person name="Elkadiri S."/>
            <person name="Gnanaolivu R.D."/>
            <person name="Hernandez B."/>
            <person name="Javaid M."/>
            <person name="Jayaseelan J.C."/>
            <person name="Lee S."/>
            <person name="Li M."/>
            <person name="Ming W."/>
            <person name="Munidasa M."/>
            <person name="Muniz J."/>
            <person name="Nguyen L."/>
            <person name="Ongeri F."/>
            <person name="Osuji N."/>
            <person name="Pu L.-L."/>
            <person name="Puazo M."/>
            <person name="Qu C."/>
            <person name="Quiroz J."/>
            <person name="Raj R."/>
            <person name="Weissenberger G."/>
            <person name="Xin Y."/>
            <person name="Zou X."/>
            <person name="Han Y."/>
            <person name="Richards S."/>
            <person name="Worley K."/>
            <person name="Muzny D."/>
            <person name="Gibbs R."/>
        </authorList>
    </citation>
    <scope>NUCLEOTIDE SEQUENCE</scope>
    <source>
        <strain evidence="2">Sampled in the wild</strain>
    </source>
</reference>
<sequence>MGRVLDKELEWMVSTSYDGAGVVTILRRGGSANEGYIMRQSWCRRLYQMRAAVRGPSCQSEIGGTSWRHEICDSREVSSILLIIVLKLIISMATKDYGEKQNIIVEERDGGIGPVPDSMLELTDYSLLRHDRIGKGGGGVGVYIHHRLHSSVLATSSVTYESHPEFMIIEVYGTDFSKLLLFLIYRPPNVWKELRDLGLVQQRNKQPTYEFSLNELNKHFASSATSEGNTSLTIGLSQCAISSSIAASQSGAYKPLRASSALSGILIFILPLTTLAQGHVVVCKIATDLGMQLNANDIDYCYRSKPKSNDTFGSIRVRFNSLQVKENLLKRDFSTRHLTVEGIPPSDLPIYINESLCFGRREVLNAAREAKKTKKYAFLWIRGGKILMRKAEKQPVIVLTRSLSALFSIKSICQMVRIFGQKWERDVDGESMNIKHKIIEGRLFYTEQNLRGNSRLGAEEDS</sequence>
<reference evidence="2" key="2">
    <citation type="submission" date="2017-10" db="EMBL/GenBank/DDBJ databases">
        <title>Ladona fulva Genome sequencing and assembly.</title>
        <authorList>
            <person name="Murali S."/>
            <person name="Richards S."/>
            <person name="Bandaranaike D."/>
            <person name="Bellair M."/>
            <person name="Blankenburg K."/>
            <person name="Chao H."/>
            <person name="Dinh H."/>
            <person name="Doddapaneni H."/>
            <person name="Dugan-Rocha S."/>
            <person name="Elkadiri S."/>
            <person name="Gnanaolivu R."/>
            <person name="Hernandez B."/>
            <person name="Skinner E."/>
            <person name="Javaid M."/>
            <person name="Lee S."/>
            <person name="Li M."/>
            <person name="Ming W."/>
            <person name="Munidasa M."/>
            <person name="Muniz J."/>
            <person name="Nguyen L."/>
            <person name="Hughes D."/>
            <person name="Osuji N."/>
            <person name="Pu L.-L."/>
            <person name="Puazo M."/>
            <person name="Qu C."/>
            <person name="Quiroz J."/>
            <person name="Raj R."/>
            <person name="Weissenberger G."/>
            <person name="Xin Y."/>
            <person name="Zou X."/>
            <person name="Han Y."/>
            <person name="Worley K."/>
            <person name="Muzny D."/>
            <person name="Gibbs R."/>
        </authorList>
    </citation>
    <scope>NUCLEOTIDE SEQUENCE</scope>
    <source>
        <strain evidence="2">Sampled in the wild</strain>
    </source>
</reference>
<dbReference type="Pfam" id="PF25298">
    <property type="entry name" value="Baculo_FP_2nd"/>
    <property type="match status" value="1"/>
</dbReference>
<organism evidence="2 3">
    <name type="scientific">Ladona fulva</name>
    <name type="common">Scarce chaser dragonfly</name>
    <name type="synonym">Libellula fulva</name>
    <dbReference type="NCBI Taxonomy" id="123851"/>
    <lineage>
        <taxon>Eukaryota</taxon>
        <taxon>Metazoa</taxon>
        <taxon>Ecdysozoa</taxon>
        <taxon>Arthropoda</taxon>
        <taxon>Hexapoda</taxon>
        <taxon>Insecta</taxon>
        <taxon>Pterygota</taxon>
        <taxon>Palaeoptera</taxon>
        <taxon>Odonata</taxon>
        <taxon>Epiprocta</taxon>
        <taxon>Anisoptera</taxon>
        <taxon>Libelluloidea</taxon>
        <taxon>Libellulidae</taxon>
        <taxon>Ladona</taxon>
    </lineage>
</organism>